<dbReference type="RefSeq" id="WP_209887847.1">
    <property type="nucleotide sequence ID" value="NZ_JAGGMR010000001.1"/>
</dbReference>
<dbReference type="InterPro" id="IPR023213">
    <property type="entry name" value="CAT-like_dom_sf"/>
</dbReference>
<dbReference type="InterPro" id="IPR020845">
    <property type="entry name" value="AMP-binding_CS"/>
</dbReference>
<evidence type="ECO:0000256" key="1">
    <source>
        <dbReference type="ARBA" id="ARBA00001957"/>
    </source>
</evidence>
<dbReference type="InterPro" id="IPR042099">
    <property type="entry name" value="ANL_N_sf"/>
</dbReference>
<protein>
    <submittedName>
        <fullName evidence="5">Nonribosomal peptide synthetase DhbF</fullName>
    </submittedName>
</protein>
<reference evidence="5 6" key="1">
    <citation type="submission" date="2021-03" db="EMBL/GenBank/DDBJ databases">
        <title>Sequencing the genomes of 1000 actinobacteria strains.</title>
        <authorList>
            <person name="Klenk H.-P."/>
        </authorList>
    </citation>
    <scope>NUCLEOTIDE SEQUENCE [LARGE SCALE GENOMIC DNA]</scope>
    <source>
        <strain evidence="5 6">DSM 45516</strain>
    </source>
</reference>
<dbReference type="SUPFAM" id="SSF52777">
    <property type="entry name" value="CoA-dependent acyltransferases"/>
    <property type="match status" value="4"/>
</dbReference>
<gene>
    <name evidence="5" type="ORF">BJ987_002230</name>
</gene>
<name>A0ABS4QC96_9NOCA</name>
<dbReference type="Pfam" id="PF00501">
    <property type="entry name" value="AMP-binding"/>
    <property type="match status" value="1"/>
</dbReference>
<feature type="domain" description="Carrier" evidence="4">
    <location>
        <begin position="929"/>
        <end position="1004"/>
    </location>
</feature>
<dbReference type="Gene3D" id="3.40.50.12780">
    <property type="entry name" value="N-terminal domain of ligase-like"/>
    <property type="match status" value="1"/>
</dbReference>
<evidence type="ECO:0000259" key="4">
    <source>
        <dbReference type="PROSITE" id="PS50075"/>
    </source>
</evidence>
<dbReference type="InterPro" id="IPR036736">
    <property type="entry name" value="ACP-like_sf"/>
</dbReference>
<dbReference type="Pfam" id="PF13193">
    <property type="entry name" value="AMP-binding_C"/>
    <property type="match status" value="1"/>
</dbReference>
<proteinExistence type="predicted"/>
<dbReference type="InterPro" id="IPR001242">
    <property type="entry name" value="Condensation_dom"/>
</dbReference>
<dbReference type="CDD" id="cd05930">
    <property type="entry name" value="A_NRPS"/>
    <property type="match status" value="1"/>
</dbReference>
<dbReference type="InterPro" id="IPR045851">
    <property type="entry name" value="AMP-bd_C_sf"/>
</dbReference>
<dbReference type="PANTHER" id="PTHR45527">
    <property type="entry name" value="NONRIBOSOMAL PEPTIDE SYNTHETASE"/>
    <property type="match status" value="1"/>
</dbReference>
<dbReference type="PROSITE" id="PS00455">
    <property type="entry name" value="AMP_BINDING"/>
    <property type="match status" value="1"/>
</dbReference>
<dbReference type="InterPro" id="IPR000873">
    <property type="entry name" value="AMP-dep_synth/lig_dom"/>
</dbReference>
<dbReference type="Pfam" id="PF00550">
    <property type="entry name" value="PP-binding"/>
    <property type="match status" value="1"/>
</dbReference>
<dbReference type="PROSITE" id="PS50075">
    <property type="entry name" value="CARRIER"/>
    <property type="match status" value="1"/>
</dbReference>
<comment type="cofactor">
    <cofactor evidence="1">
        <name>pantetheine 4'-phosphate</name>
        <dbReference type="ChEBI" id="CHEBI:47942"/>
    </cofactor>
</comment>
<organism evidence="5 6">
    <name type="scientific">Nocardia goodfellowii</name>
    <dbReference type="NCBI Taxonomy" id="882446"/>
    <lineage>
        <taxon>Bacteria</taxon>
        <taxon>Bacillati</taxon>
        <taxon>Actinomycetota</taxon>
        <taxon>Actinomycetes</taxon>
        <taxon>Mycobacteriales</taxon>
        <taxon>Nocardiaceae</taxon>
        <taxon>Nocardia</taxon>
    </lineage>
</organism>
<dbReference type="SUPFAM" id="SSF56801">
    <property type="entry name" value="Acetyl-CoA synthetase-like"/>
    <property type="match status" value="1"/>
</dbReference>
<dbReference type="PANTHER" id="PTHR45527:SF1">
    <property type="entry name" value="FATTY ACID SYNTHASE"/>
    <property type="match status" value="1"/>
</dbReference>
<accession>A0ABS4QC96</accession>
<dbReference type="Gene3D" id="1.10.1200.10">
    <property type="entry name" value="ACP-like"/>
    <property type="match status" value="1"/>
</dbReference>
<dbReference type="SUPFAM" id="SSF47336">
    <property type="entry name" value="ACP-like"/>
    <property type="match status" value="1"/>
</dbReference>
<dbReference type="Pfam" id="PF00668">
    <property type="entry name" value="Condensation"/>
    <property type="match status" value="2"/>
</dbReference>
<dbReference type="Proteomes" id="UP001519325">
    <property type="component" value="Unassembled WGS sequence"/>
</dbReference>
<evidence type="ECO:0000256" key="3">
    <source>
        <dbReference type="ARBA" id="ARBA00022553"/>
    </source>
</evidence>
<dbReference type="NCBIfam" id="TIGR01733">
    <property type="entry name" value="AA-adenyl-dom"/>
    <property type="match status" value="1"/>
</dbReference>
<keyword evidence="2" id="KW-0596">Phosphopantetheine</keyword>
<dbReference type="PROSITE" id="PS00012">
    <property type="entry name" value="PHOSPHOPANTETHEINE"/>
    <property type="match status" value="1"/>
</dbReference>
<dbReference type="InterPro" id="IPR006162">
    <property type="entry name" value="Ppantetheine_attach_site"/>
</dbReference>
<dbReference type="InterPro" id="IPR025110">
    <property type="entry name" value="AMP-bd_C"/>
</dbReference>
<comment type="caution">
    <text evidence="5">The sequence shown here is derived from an EMBL/GenBank/DDBJ whole genome shotgun (WGS) entry which is preliminary data.</text>
</comment>
<dbReference type="Gene3D" id="3.30.559.10">
    <property type="entry name" value="Chloramphenicol acetyltransferase-like domain"/>
    <property type="match status" value="2"/>
</dbReference>
<evidence type="ECO:0000313" key="6">
    <source>
        <dbReference type="Proteomes" id="UP001519325"/>
    </source>
</evidence>
<evidence type="ECO:0000313" key="5">
    <source>
        <dbReference type="EMBL" id="MBP2189329.1"/>
    </source>
</evidence>
<dbReference type="SMART" id="SM00823">
    <property type="entry name" value="PKS_PP"/>
    <property type="match status" value="1"/>
</dbReference>
<dbReference type="InterPro" id="IPR010071">
    <property type="entry name" value="AA_adenyl_dom"/>
</dbReference>
<dbReference type="EMBL" id="JAGGMR010000001">
    <property type="protein sequence ID" value="MBP2189329.1"/>
    <property type="molecule type" value="Genomic_DNA"/>
</dbReference>
<sequence>MDNPRRPLTVAQQEIWAYTTLLGTDRRYLISGYVQLHGRIEPDLFEQALRNVVARSETLRVRLDHTGPEPMQVLEDCTGFPLRRGDFGTAPDPLAAALAALDPELARPYDLTTAPLFDHYLFDLGAAGHLWGIKAHHVIFDGGASLALIREVARVYTALLAGQPAPTEIHDTVAGFVDADLRYRASRRFTEDRAFWAERLAGLPDAPMFTHPPARQRASGPIRRSGTPTAHDWSQFCGAAEAFEVDWSALLAATIALLLHADTGARTVVLGVSVPAKRSWRALGMTSNVVGLRLTVDPTASIRALAQHAQAEFRKLLRHQHYRRFDLLADGTAPGGEHRVIGPVLNILPIPTELRFGDVRATLTPVSTGGTEVFGIGVYAGAGAPRIDFDTAADRCDPEALARLHEHFLSTLNAVAAATPATPIARLVQLEPPADRAPYDDPRGVTNRGVAAAFADIAREFPDRNAIWYEGEHLTYRELDARAAGFARHLADHHDVRLGTPVAVRLPRCPELVVALLALMRLGAICVPLHEQDPPERVEWMLRHTGSRLVLDDIETVRAAPPADAARRPAVPAEAVAWLMFTSGSTGEPKGVQVTHRAVVTRAIDRIAAGPEYARMLMHSPYAWDMVVWELWMPLLQGHTAVLATPARLSAADFRHVLRAGAVTAMLCPAGLFQVLVEDIPESLAALRTISSAGDVLAPDTVRAIRAHAPEFEVVNIYGPVEATAYATAYTIPPGQIDDAAFPVGRAVDHTEVLVLDALLRPVPPGLVGGIYLTGAGLAQGYLGMPGRTASWFTADPFGAPGSRMYRTGDYGSWGPDGELRFLGRGDRQVKVNGIRVEPGEIEHVLRAQPGVTAAVVTAHRMAAGKTLIAHIVADTAIDTAALRDRLTARLPSYLLPAVIVQIPALPLTVNGKIDRRALTLPEPAAVRPPRTPRQQVLAGLFAAAVGAPRVGLDDDFFELGGNSLAAIRLAAAASRELGRTVTLRDLLEAPTVAALEQLLDDRVGDRTVRPVLLPARRPEVIPLSPVQHRLWTVNYLSEGTADYLMPAALELRGPFDTAALRSAVDDIVRRHEILRTILPFTPTGPVQRILDFRAEDVDYREILVEPPELDAALATEVSRGFRLMNEPPWRIRLFRISPVHHIVLVVIHHCAGDAESLGALLNELRYAYLARAANQEPQWPTAAFQYADYTLMSRESLGAQDDPGSRLAEQARYWRTTLADLPSEPPLPVDHPRAQGSPAAILAFDIDADAHTRLLAAARRCGATAYSVLHAALVCALAQRGAGPDLVIGTALSGRDRAELDTMLGCAVDIVLIRTDHAAAFTHRDLVRQVRDRILEAHEHREFPYERLIPAGATALPQIVTTFFRDVATTGSTGDLEFRLRELPAQRAEFEVLLQAREVIGPTGRPGGIRAEFRYAATLWAPETIAALATDLSAALAAICADLDAAPGGPLASAAQGGGERGIEG</sequence>
<keyword evidence="6" id="KW-1185">Reference proteome</keyword>
<dbReference type="Gene3D" id="3.30.300.30">
    <property type="match status" value="1"/>
</dbReference>
<dbReference type="InterPro" id="IPR020806">
    <property type="entry name" value="PKS_PP-bd"/>
</dbReference>
<keyword evidence="3" id="KW-0597">Phosphoprotein</keyword>
<dbReference type="InterPro" id="IPR009081">
    <property type="entry name" value="PP-bd_ACP"/>
</dbReference>
<evidence type="ECO:0000256" key="2">
    <source>
        <dbReference type="ARBA" id="ARBA00022450"/>
    </source>
</evidence>
<dbReference type="Gene3D" id="3.30.559.30">
    <property type="entry name" value="Nonribosomal peptide synthetase, condensation domain"/>
    <property type="match status" value="2"/>
</dbReference>